<dbReference type="SUPFAM" id="SSF52172">
    <property type="entry name" value="CheY-like"/>
    <property type="match status" value="1"/>
</dbReference>
<dbReference type="RefSeq" id="WP_186907178.1">
    <property type="nucleotide sequence ID" value="NZ_JACOPP010000005.1"/>
</dbReference>
<dbReference type="SUPFAM" id="SSF46894">
    <property type="entry name" value="C-terminal effector domain of the bipartite response regulators"/>
    <property type="match status" value="1"/>
</dbReference>
<evidence type="ECO:0000256" key="7">
    <source>
        <dbReference type="ARBA" id="ARBA00024867"/>
    </source>
</evidence>
<dbReference type="InterPro" id="IPR039420">
    <property type="entry name" value="WalR-like"/>
</dbReference>
<evidence type="ECO:0000313" key="13">
    <source>
        <dbReference type="Proteomes" id="UP000661435"/>
    </source>
</evidence>
<dbReference type="Gene3D" id="3.40.50.2300">
    <property type="match status" value="1"/>
</dbReference>
<dbReference type="Gene3D" id="6.10.250.690">
    <property type="match status" value="1"/>
</dbReference>
<feature type="DNA-binding region" description="OmpR/PhoB-type" evidence="9">
    <location>
        <begin position="124"/>
        <end position="222"/>
    </location>
</feature>
<evidence type="ECO:0000259" key="10">
    <source>
        <dbReference type="PROSITE" id="PS50110"/>
    </source>
</evidence>
<dbReference type="PROSITE" id="PS51755">
    <property type="entry name" value="OMPR_PHOB"/>
    <property type="match status" value="1"/>
</dbReference>
<keyword evidence="4" id="KW-0805">Transcription regulation</keyword>
<dbReference type="InterPro" id="IPR016032">
    <property type="entry name" value="Sig_transdc_resp-reg_C-effctor"/>
</dbReference>
<evidence type="ECO:0000256" key="2">
    <source>
        <dbReference type="ARBA" id="ARBA00022553"/>
    </source>
</evidence>
<proteinExistence type="predicted"/>
<dbReference type="GO" id="GO:0000976">
    <property type="term" value="F:transcription cis-regulatory region binding"/>
    <property type="evidence" value="ECO:0007669"/>
    <property type="project" value="TreeGrafter"/>
</dbReference>
<protein>
    <recommendedName>
        <fullName evidence="1">Stage 0 sporulation protein A homolog</fullName>
    </recommendedName>
</protein>
<dbReference type="InterPro" id="IPR011006">
    <property type="entry name" value="CheY-like_superfamily"/>
</dbReference>
<dbReference type="GO" id="GO:0005829">
    <property type="term" value="C:cytosol"/>
    <property type="evidence" value="ECO:0007669"/>
    <property type="project" value="TreeGrafter"/>
</dbReference>
<keyword evidence="13" id="KW-1185">Reference proteome</keyword>
<evidence type="ECO:0000256" key="3">
    <source>
        <dbReference type="ARBA" id="ARBA00023012"/>
    </source>
</evidence>
<dbReference type="Gene3D" id="1.10.10.10">
    <property type="entry name" value="Winged helix-like DNA-binding domain superfamily/Winged helix DNA-binding domain"/>
    <property type="match status" value="1"/>
</dbReference>
<reference evidence="12" key="1">
    <citation type="submission" date="2020-08" db="EMBL/GenBank/DDBJ databases">
        <title>Genome public.</title>
        <authorList>
            <person name="Liu C."/>
            <person name="Sun Q."/>
        </authorList>
    </citation>
    <scope>NUCLEOTIDE SEQUENCE</scope>
    <source>
        <strain evidence="12">NSJ-51</strain>
    </source>
</reference>
<dbReference type="SMART" id="SM00448">
    <property type="entry name" value="REC"/>
    <property type="match status" value="1"/>
</dbReference>
<evidence type="ECO:0000256" key="8">
    <source>
        <dbReference type="PROSITE-ProRule" id="PRU00169"/>
    </source>
</evidence>
<keyword evidence="5 9" id="KW-0238">DNA-binding</keyword>
<sequence length="225" mass="25238">MRILIVEDERRLAEALGQIMEEQRYQADLVYDGADGLDYGLTGQYDMIVLDVMLPKLDGFEVARRLRCAHVSTPILMLTARDEVPDKIAGLDHGADDYMTKPFDAGELLARVRALTRRQGEVLTEQLSAGDLTLDLTSRSLRRGDKSVRLGFKEYDVLRLLMSTPKAVVPKEDIIAKVWGLDSEAEDNNVEAYISFLRKKLAFLGSRVSIGTVRKVGYHLEVPVL</sequence>
<accession>A0A8J6J5Z9</accession>
<dbReference type="CDD" id="cd00383">
    <property type="entry name" value="trans_reg_C"/>
    <property type="match status" value="1"/>
</dbReference>
<dbReference type="Pfam" id="PF00486">
    <property type="entry name" value="Trans_reg_C"/>
    <property type="match status" value="1"/>
</dbReference>
<dbReference type="GO" id="GO:0006355">
    <property type="term" value="P:regulation of DNA-templated transcription"/>
    <property type="evidence" value="ECO:0007669"/>
    <property type="project" value="InterPro"/>
</dbReference>
<evidence type="ECO:0000256" key="4">
    <source>
        <dbReference type="ARBA" id="ARBA00023015"/>
    </source>
</evidence>
<evidence type="ECO:0000313" key="12">
    <source>
        <dbReference type="EMBL" id="MBC5733291.1"/>
    </source>
</evidence>
<comment type="caution">
    <text evidence="12">The sequence shown here is derived from an EMBL/GenBank/DDBJ whole genome shotgun (WGS) entry which is preliminary data.</text>
</comment>
<dbReference type="FunFam" id="3.40.50.2300:FF:000001">
    <property type="entry name" value="DNA-binding response regulator PhoB"/>
    <property type="match status" value="1"/>
</dbReference>
<keyword evidence="3" id="KW-0902">Two-component regulatory system</keyword>
<dbReference type="PANTHER" id="PTHR48111:SF22">
    <property type="entry name" value="REGULATOR OF RPOS"/>
    <property type="match status" value="1"/>
</dbReference>
<feature type="modified residue" description="4-aspartylphosphate" evidence="8">
    <location>
        <position position="51"/>
    </location>
</feature>
<dbReference type="SMART" id="SM00862">
    <property type="entry name" value="Trans_reg_C"/>
    <property type="match status" value="1"/>
</dbReference>
<evidence type="ECO:0000256" key="1">
    <source>
        <dbReference type="ARBA" id="ARBA00018672"/>
    </source>
</evidence>
<dbReference type="InterPro" id="IPR036388">
    <property type="entry name" value="WH-like_DNA-bd_sf"/>
</dbReference>
<dbReference type="Pfam" id="PF00072">
    <property type="entry name" value="Response_reg"/>
    <property type="match status" value="1"/>
</dbReference>
<name>A0A8J6J5Z9_9FIRM</name>
<dbReference type="GO" id="GO:0000156">
    <property type="term" value="F:phosphorelay response regulator activity"/>
    <property type="evidence" value="ECO:0007669"/>
    <property type="project" value="TreeGrafter"/>
</dbReference>
<evidence type="ECO:0000259" key="11">
    <source>
        <dbReference type="PROSITE" id="PS51755"/>
    </source>
</evidence>
<comment type="function">
    <text evidence="7">May play the central regulatory role in sporulation. It may be an element of the effector pathway responsible for the activation of sporulation genes in response to nutritional stress. Spo0A may act in concert with spo0H (a sigma factor) to control the expression of some genes that are critical to the sporulation process.</text>
</comment>
<feature type="domain" description="Response regulatory" evidence="10">
    <location>
        <begin position="2"/>
        <end position="116"/>
    </location>
</feature>
<dbReference type="AlphaFoldDB" id="A0A8J6J5Z9"/>
<dbReference type="InterPro" id="IPR001789">
    <property type="entry name" value="Sig_transdc_resp-reg_receiver"/>
</dbReference>
<dbReference type="Proteomes" id="UP000661435">
    <property type="component" value="Unassembled WGS sequence"/>
</dbReference>
<keyword evidence="6" id="KW-0804">Transcription</keyword>
<dbReference type="EMBL" id="JACOPP010000005">
    <property type="protein sequence ID" value="MBC5733291.1"/>
    <property type="molecule type" value="Genomic_DNA"/>
</dbReference>
<dbReference type="PROSITE" id="PS50110">
    <property type="entry name" value="RESPONSE_REGULATORY"/>
    <property type="match status" value="1"/>
</dbReference>
<dbReference type="GO" id="GO:0032993">
    <property type="term" value="C:protein-DNA complex"/>
    <property type="evidence" value="ECO:0007669"/>
    <property type="project" value="TreeGrafter"/>
</dbReference>
<evidence type="ECO:0000256" key="6">
    <source>
        <dbReference type="ARBA" id="ARBA00023163"/>
    </source>
</evidence>
<organism evidence="12 13">
    <name type="scientific">Lawsonibacter hominis</name>
    <dbReference type="NCBI Taxonomy" id="2763053"/>
    <lineage>
        <taxon>Bacteria</taxon>
        <taxon>Bacillati</taxon>
        <taxon>Bacillota</taxon>
        <taxon>Clostridia</taxon>
        <taxon>Eubacteriales</taxon>
        <taxon>Oscillospiraceae</taxon>
        <taxon>Lawsonibacter</taxon>
    </lineage>
</organism>
<gene>
    <name evidence="12" type="ORF">H8S57_06075</name>
</gene>
<evidence type="ECO:0000256" key="5">
    <source>
        <dbReference type="ARBA" id="ARBA00023125"/>
    </source>
</evidence>
<dbReference type="PANTHER" id="PTHR48111">
    <property type="entry name" value="REGULATOR OF RPOS"/>
    <property type="match status" value="1"/>
</dbReference>
<keyword evidence="2 8" id="KW-0597">Phosphoprotein</keyword>
<evidence type="ECO:0000256" key="9">
    <source>
        <dbReference type="PROSITE-ProRule" id="PRU01091"/>
    </source>
</evidence>
<feature type="domain" description="OmpR/PhoB-type" evidence="11">
    <location>
        <begin position="124"/>
        <end position="222"/>
    </location>
</feature>
<dbReference type="InterPro" id="IPR001867">
    <property type="entry name" value="OmpR/PhoB-type_DNA-bd"/>
</dbReference>